<dbReference type="PROSITE" id="PS00107">
    <property type="entry name" value="PROTEIN_KINASE_ATP"/>
    <property type="match status" value="1"/>
</dbReference>
<dbReference type="FunFam" id="1.10.510.10:FF:000571">
    <property type="entry name" value="Maternal embryonic leucine zipper kinase"/>
    <property type="match status" value="1"/>
</dbReference>
<name>A0A5J4YKV6_PORPP</name>
<feature type="compositionally biased region" description="Basic and acidic residues" evidence="5">
    <location>
        <begin position="364"/>
        <end position="380"/>
    </location>
</feature>
<dbReference type="GO" id="GO:0005524">
    <property type="term" value="F:ATP binding"/>
    <property type="evidence" value="ECO:0007669"/>
    <property type="project" value="UniProtKB-UniRule"/>
</dbReference>
<dbReference type="InterPro" id="IPR000719">
    <property type="entry name" value="Prot_kinase_dom"/>
</dbReference>
<dbReference type="Gene3D" id="1.10.510.10">
    <property type="entry name" value="Transferase(Phosphotransferase) domain 1"/>
    <property type="match status" value="1"/>
</dbReference>
<comment type="similarity">
    <text evidence="4">Belongs to the protein kinase superfamily.</text>
</comment>
<keyword evidence="7" id="KW-0418">Kinase</keyword>
<proteinExistence type="inferred from homology"/>
<keyword evidence="4" id="KW-0723">Serine/threonine-protein kinase</keyword>
<gene>
    <name evidence="7" type="ORF">FVE85_8400</name>
</gene>
<evidence type="ECO:0000256" key="5">
    <source>
        <dbReference type="SAM" id="MobiDB-lite"/>
    </source>
</evidence>
<dbReference type="InterPro" id="IPR011009">
    <property type="entry name" value="Kinase-like_dom_sf"/>
</dbReference>
<dbReference type="Pfam" id="PF00069">
    <property type="entry name" value="Pkinase"/>
    <property type="match status" value="1"/>
</dbReference>
<dbReference type="PROSITE" id="PS00108">
    <property type="entry name" value="PROTEIN_KINASE_ST"/>
    <property type="match status" value="1"/>
</dbReference>
<sequence>MKDVGLFRPKGRRLFRLKGTVLTQFSEEDNTTEKWSSDLWGTQVIVNPKLREITLQAADKKIIVCALTDADYENWSNALLRATGTAFKMFYELGKQVGAGAYGQVFEGRNLQTNERVAIKSIEKSRASQKELKYIQRESAILTRVSHPHVVRTYDVFDMGNTYLFVMEYMSGGELFDKIAEAKFFSEAQAADVMKQLMSGVQYLHQLGVVHRDIKPENILCVDNSWPVQIRLTDFGLSNVMDVTNTKDQLVSYVGTPNYYAPEVFLHQKYGFPVDIFSSGVVLYIMLSGKFPFWGKTESEYWERLKKGVRFPPKQWERVSSAAKNLITHMLDLDPARRPTCSEVLEHQWFSLVANQGGETETSLDMHDLSRIHSKRREDDPNAMLE</sequence>
<keyword evidence="2 3" id="KW-0067">ATP-binding</keyword>
<comment type="caution">
    <text evidence="7">The sequence shown here is derived from an EMBL/GenBank/DDBJ whole genome shotgun (WGS) entry which is preliminary data.</text>
</comment>
<evidence type="ECO:0000313" key="7">
    <source>
        <dbReference type="EMBL" id="KAA8491918.1"/>
    </source>
</evidence>
<dbReference type="AlphaFoldDB" id="A0A5J4YKV6"/>
<dbReference type="EMBL" id="VRMN01000011">
    <property type="protein sequence ID" value="KAA8491918.1"/>
    <property type="molecule type" value="Genomic_DNA"/>
</dbReference>
<dbReference type="InterPro" id="IPR017441">
    <property type="entry name" value="Protein_kinase_ATP_BS"/>
</dbReference>
<feature type="region of interest" description="Disordered" evidence="5">
    <location>
        <begin position="364"/>
        <end position="386"/>
    </location>
</feature>
<dbReference type="GO" id="GO:0004674">
    <property type="term" value="F:protein serine/threonine kinase activity"/>
    <property type="evidence" value="ECO:0007669"/>
    <property type="project" value="UniProtKB-KW"/>
</dbReference>
<feature type="domain" description="Protein kinase" evidence="6">
    <location>
        <begin position="91"/>
        <end position="350"/>
    </location>
</feature>
<dbReference type="PROSITE" id="PS50011">
    <property type="entry name" value="PROTEIN_KINASE_DOM"/>
    <property type="match status" value="1"/>
</dbReference>
<accession>A0A5J4YKV6</accession>
<evidence type="ECO:0000256" key="3">
    <source>
        <dbReference type="PROSITE-ProRule" id="PRU10141"/>
    </source>
</evidence>
<organism evidence="7 8">
    <name type="scientific">Porphyridium purpureum</name>
    <name type="common">Red alga</name>
    <name type="synonym">Porphyridium cruentum</name>
    <dbReference type="NCBI Taxonomy" id="35688"/>
    <lineage>
        <taxon>Eukaryota</taxon>
        <taxon>Rhodophyta</taxon>
        <taxon>Bangiophyceae</taxon>
        <taxon>Porphyridiales</taxon>
        <taxon>Porphyridiaceae</taxon>
        <taxon>Porphyridium</taxon>
    </lineage>
</organism>
<dbReference type="OrthoDB" id="40902at2759"/>
<dbReference type="PANTHER" id="PTHR24347">
    <property type="entry name" value="SERINE/THREONINE-PROTEIN KINASE"/>
    <property type="match status" value="1"/>
</dbReference>
<dbReference type="CDD" id="cd05117">
    <property type="entry name" value="STKc_CAMK"/>
    <property type="match status" value="1"/>
</dbReference>
<evidence type="ECO:0000256" key="2">
    <source>
        <dbReference type="ARBA" id="ARBA00022840"/>
    </source>
</evidence>
<reference evidence="8" key="1">
    <citation type="journal article" date="2019" name="Nat. Commun.">
        <title>Expansion of phycobilisome linker gene families in mesophilic red algae.</title>
        <authorList>
            <person name="Lee J."/>
            <person name="Kim D."/>
            <person name="Bhattacharya D."/>
            <person name="Yoon H.S."/>
        </authorList>
    </citation>
    <scope>NUCLEOTIDE SEQUENCE [LARGE SCALE GENOMIC DNA]</scope>
    <source>
        <strain evidence="8">CCMP 1328</strain>
    </source>
</reference>
<dbReference type="SUPFAM" id="SSF50729">
    <property type="entry name" value="PH domain-like"/>
    <property type="match status" value="1"/>
</dbReference>
<keyword evidence="1 3" id="KW-0547">Nucleotide-binding</keyword>
<evidence type="ECO:0000256" key="4">
    <source>
        <dbReference type="RuleBase" id="RU000304"/>
    </source>
</evidence>
<feature type="binding site" evidence="3">
    <location>
        <position position="120"/>
    </location>
    <ligand>
        <name>ATP</name>
        <dbReference type="ChEBI" id="CHEBI:30616"/>
    </ligand>
</feature>
<dbReference type="Proteomes" id="UP000324585">
    <property type="component" value="Unassembled WGS sequence"/>
</dbReference>
<dbReference type="SMART" id="SM00220">
    <property type="entry name" value="S_TKc"/>
    <property type="match status" value="1"/>
</dbReference>
<dbReference type="InterPro" id="IPR008271">
    <property type="entry name" value="Ser/Thr_kinase_AS"/>
</dbReference>
<evidence type="ECO:0000259" key="6">
    <source>
        <dbReference type="PROSITE" id="PS50011"/>
    </source>
</evidence>
<keyword evidence="7" id="KW-0808">Transferase</keyword>
<keyword evidence="8" id="KW-1185">Reference proteome</keyword>
<evidence type="ECO:0000313" key="8">
    <source>
        <dbReference type="Proteomes" id="UP000324585"/>
    </source>
</evidence>
<evidence type="ECO:0000256" key="1">
    <source>
        <dbReference type="ARBA" id="ARBA00022741"/>
    </source>
</evidence>
<protein>
    <submittedName>
        <fullName evidence="7">Putative myosin light chain kinase</fullName>
    </submittedName>
</protein>
<dbReference type="SUPFAM" id="SSF56112">
    <property type="entry name" value="Protein kinase-like (PK-like)"/>
    <property type="match status" value="1"/>
</dbReference>
<dbReference type="OMA" id="HKAKLMN"/>